<comment type="caution">
    <text evidence="1">The sequence shown here is derived from an EMBL/GenBank/DDBJ whole genome shotgun (WGS) entry which is preliminary data.</text>
</comment>
<proteinExistence type="predicted"/>
<dbReference type="Proteomes" id="UP000270342">
    <property type="component" value="Unassembled WGS sequence"/>
</dbReference>
<sequence length="449" mass="45469">MTIAGAAQANGWSDPYLYNGTEVAQSVWVTGFFGIYGCVSVDDSAGAVVNNTQTADLNHVKMSPTAQNYQKGAITTTYNETSAWNNVADTGNSWLNTKSSSSSSINASYKASQSESQSNYASINAYGGYGYKTSSGTFNTTYNAAQAQAQAGIVGGVAAGYQTNSGYSWPNGSWGELTAGIIGGVSVWGEGSVATQSGTSNKAWGSGSGYLYGAVSTYESQTNKESASLQASEKTKSQTSESANWGFYNNWSDQYGTVTTTGSVTQYYDNQVPATAEASIGNGALSGATGNVGVNITTGIDNAQSNNASLASIDAGKTFGNAQVFSSQTSEGKGTIDNYNLVASVGDKALQGATGNVGVNVSSGIGNVQNNSLALVSSTPSGKYSQGGAIVATDDSTQDANAQVTGTFNGSSTLGNNALNGATGNIGVNIATGGGNLQHNGLAVASVTH</sequence>
<reference evidence="1 2" key="1">
    <citation type="submission" date="2018-10" db="EMBL/GenBank/DDBJ databases">
        <title>Robbsia sp. DHC34, isolated from soil.</title>
        <authorList>
            <person name="Gao Z.-H."/>
            <person name="Qiu L.-H."/>
        </authorList>
    </citation>
    <scope>NUCLEOTIDE SEQUENCE [LARGE SCALE GENOMIC DNA]</scope>
    <source>
        <strain evidence="1 2">DHC34</strain>
    </source>
</reference>
<keyword evidence="2" id="KW-1185">Reference proteome</keyword>
<organism evidence="1 2">
    <name type="scientific">Pararobbsia silviterrae</name>
    <dbReference type="NCBI Taxonomy" id="1792498"/>
    <lineage>
        <taxon>Bacteria</taxon>
        <taxon>Pseudomonadati</taxon>
        <taxon>Pseudomonadota</taxon>
        <taxon>Betaproteobacteria</taxon>
        <taxon>Burkholderiales</taxon>
        <taxon>Burkholderiaceae</taxon>
        <taxon>Pararobbsia</taxon>
    </lineage>
</organism>
<evidence type="ECO:0000313" key="2">
    <source>
        <dbReference type="Proteomes" id="UP000270342"/>
    </source>
</evidence>
<name>A0A494YBP6_9BURK</name>
<dbReference type="EMBL" id="RBZU01000001">
    <property type="protein sequence ID" value="RKP59190.1"/>
    <property type="molecule type" value="Genomic_DNA"/>
</dbReference>
<evidence type="ECO:0000313" key="1">
    <source>
        <dbReference type="EMBL" id="RKP59190.1"/>
    </source>
</evidence>
<dbReference type="AlphaFoldDB" id="A0A494YBP6"/>
<protein>
    <submittedName>
        <fullName evidence="1">Cell wall anchor protein</fullName>
    </submittedName>
</protein>
<gene>
    <name evidence="1" type="ORF">D7S86_04650</name>
</gene>
<accession>A0A494YBP6</accession>